<dbReference type="SUPFAM" id="SSF46785">
    <property type="entry name" value="Winged helix' DNA-binding domain"/>
    <property type="match status" value="1"/>
</dbReference>
<evidence type="ECO:0000259" key="3">
    <source>
        <dbReference type="PROSITE" id="PS51186"/>
    </source>
</evidence>
<dbReference type="PANTHER" id="PTHR13947">
    <property type="entry name" value="GNAT FAMILY N-ACETYLTRANSFERASE"/>
    <property type="match status" value="1"/>
</dbReference>
<protein>
    <submittedName>
        <fullName evidence="4">MarR family transcriptional regulator</fullName>
    </submittedName>
</protein>
<organism evidence="4 5">
    <name type="scientific">Sedimenticola thiotaurini</name>
    <dbReference type="NCBI Taxonomy" id="1543721"/>
    <lineage>
        <taxon>Bacteria</taxon>
        <taxon>Pseudomonadati</taxon>
        <taxon>Pseudomonadota</taxon>
        <taxon>Gammaproteobacteria</taxon>
        <taxon>Chromatiales</taxon>
        <taxon>Sedimenticolaceae</taxon>
        <taxon>Sedimenticola</taxon>
    </lineage>
</organism>
<feature type="domain" description="HTH marR-type" evidence="2">
    <location>
        <begin position="6"/>
        <end position="141"/>
    </location>
</feature>
<dbReference type="AlphaFoldDB" id="A0A558CFW1"/>
<dbReference type="InterPro" id="IPR036388">
    <property type="entry name" value="WH-like_DNA-bd_sf"/>
</dbReference>
<evidence type="ECO:0000256" key="1">
    <source>
        <dbReference type="ARBA" id="ARBA00022679"/>
    </source>
</evidence>
<dbReference type="InterPro" id="IPR016181">
    <property type="entry name" value="Acyl_CoA_acyltransferase"/>
</dbReference>
<evidence type="ECO:0000313" key="4">
    <source>
        <dbReference type="EMBL" id="TVT47655.1"/>
    </source>
</evidence>
<dbReference type="CDD" id="cd04301">
    <property type="entry name" value="NAT_SF"/>
    <property type="match status" value="1"/>
</dbReference>
<dbReference type="Gene3D" id="1.10.10.10">
    <property type="entry name" value="Winged helix-like DNA-binding domain superfamily/Winged helix DNA-binding domain"/>
    <property type="match status" value="1"/>
</dbReference>
<dbReference type="GO" id="GO:0003700">
    <property type="term" value="F:DNA-binding transcription factor activity"/>
    <property type="evidence" value="ECO:0007669"/>
    <property type="project" value="InterPro"/>
</dbReference>
<dbReference type="Pfam" id="PF00583">
    <property type="entry name" value="Acetyltransf_1"/>
    <property type="match status" value="1"/>
</dbReference>
<dbReference type="PROSITE" id="PS50995">
    <property type="entry name" value="HTH_MARR_2"/>
    <property type="match status" value="1"/>
</dbReference>
<gene>
    <name evidence="4" type="ORF">FHK82_18040</name>
</gene>
<dbReference type="InterPro" id="IPR000835">
    <property type="entry name" value="HTH_MarR-typ"/>
</dbReference>
<dbReference type="SMART" id="SM00347">
    <property type="entry name" value="HTH_MARR"/>
    <property type="match status" value="1"/>
</dbReference>
<name>A0A558CFW1_9GAMM</name>
<reference evidence="4 5" key="1">
    <citation type="submission" date="2019-07" db="EMBL/GenBank/DDBJ databases">
        <title>The pathways for chlorine oxyanion respiration interact through the shared metabolite chlorate.</title>
        <authorList>
            <person name="Barnum T.P."/>
            <person name="Cheng Y."/>
            <person name="Hill K.A."/>
            <person name="Lucas L.N."/>
            <person name="Carlson H.K."/>
            <person name="Coates J.D."/>
        </authorList>
    </citation>
    <scope>NUCLEOTIDE SEQUENCE [LARGE SCALE GENOMIC DNA]</scope>
    <source>
        <strain evidence="4">BK-3</strain>
    </source>
</reference>
<dbReference type="InterPro" id="IPR036390">
    <property type="entry name" value="WH_DNA-bd_sf"/>
</dbReference>
<feature type="domain" description="N-acetyltransferase" evidence="3">
    <location>
        <begin position="151"/>
        <end position="307"/>
    </location>
</feature>
<accession>A0A558CFW1</accession>
<dbReference type="InterPro" id="IPR050769">
    <property type="entry name" value="NAT_camello-type"/>
</dbReference>
<dbReference type="GO" id="GO:0008080">
    <property type="term" value="F:N-acetyltransferase activity"/>
    <property type="evidence" value="ECO:0007669"/>
    <property type="project" value="InterPro"/>
</dbReference>
<dbReference type="Gene3D" id="3.40.630.30">
    <property type="match status" value="1"/>
</dbReference>
<sequence length="307" mass="35121">MAHTTNTDAIDQIRSFNRFYTRHIGILDEGFLGQPLNLPEIRVLFEVAKESTLNATALADYLRMDPGYVSRILAKLLKMGLLLRTTDPSDRRRKQLMLTVSGQELLQSLDTLARDNLEQLLAPLSTSQRTELVGQMNRIRTLLEPTKKQRVLIRPLQFGDLGTIINRHAVLYSTEYQWDKSFERTVLEVLAQFASTVDESCERGWVAEVDGQFAGSIFAVRENEETARLRALLVEPQFRGMQIGRQLIEQCIDFCRQCGYKQMTLWTCSCLTQARKLYTKAGFTCTKAWDEPLFGVNLTSESWDKVL</sequence>
<evidence type="ECO:0000313" key="5">
    <source>
        <dbReference type="Proteomes" id="UP000317355"/>
    </source>
</evidence>
<dbReference type="InterPro" id="IPR000182">
    <property type="entry name" value="GNAT_dom"/>
</dbReference>
<dbReference type="SUPFAM" id="SSF55729">
    <property type="entry name" value="Acyl-CoA N-acyltransferases (Nat)"/>
    <property type="match status" value="1"/>
</dbReference>
<dbReference type="PRINTS" id="PR00598">
    <property type="entry name" value="HTHMARR"/>
</dbReference>
<keyword evidence="1" id="KW-0808">Transferase</keyword>
<dbReference type="PROSITE" id="PS51186">
    <property type="entry name" value="GNAT"/>
    <property type="match status" value="1"/>
</dbReference>
<dbReference type="Pfam" id="PF01047">
    <property type="entry name" value="MarR"/>
    <property type="match status" value="1"/>
</dbReference>
<dbReference type="PANTHER" id="PTHR13947:SF37">
    <property type="entry name" value="LD18367P"/>
    <property type="match status" value="1"/>
</dbReference>
<evidence type="ECO:0000259" key="2">
    <source>
        <dbReference type="PROSITE" id="PS50995"/>
    </source>
</evidence>
<dbReference type="Proteomes" id="UP000317355">
    <property type="component" value="Unassembled WGS sequence"/>
</dbReference>
<comment type="caution">
    <text evidence="4">The sequence shown here is derived from an EMBL/GenBank/DDBJ whole genome shotgun (WGS) entry which is preliminary data.</text>
</comment>
<proteinExistence type="predicted"/>
<dbReference type="EMBL" id="VMRY01000150">
    <property type="protein sequence ID" value="TVT47655.1"/>
    <property type="molecule type" value="Genomic_DNA"/>
</dbReference>